<keyword evidence="8" id="KW-0547">Nucleotide-binding</keyword>
<name>A0AAD7W2W4_9TELE</name>
<evidence type="ECO:0000256" key="6">
    <source>
        <dbReference type="ARBA" id="ARBA00022695"/>
    </source>
</evidence>
<keyword evidence="18" id="KW-1185">Reference proteome</keyword>
<reference evidence="17" key="1">
    <citation type="journal article" date="2023" name="Science">
        <title>Genome structures resolve the early diversification of teleost fishes.</title>
        <authorList>
            <person name="Parey E."/>
            <person name="Louis A."/>
            <person name="Montfort J."/>
            <person name="Bouchez O."/>
            <person name="Roques C."/>
            <person name="Iampietro C."/>
            <person name="Lluch J."/>
            <person name="Castinel A."/>
            <person name="Donnadieu C."/>
            <person name="Desvignes T."/>
            <person name="Floi Bucao C."/>
            <person name="Jouanno E."/>
            <person name="Wen M."/>
            <person name="Mejri S."/>
            <person name="Dirks R."/>
            <person name="Jansen H."/>
            <person name="Henkel C."/>
            <person name="Chen W.J."/>
            <person name="Zahm M."/>
            <person name="Cabau C."/>
            <person name="Klopp C."/>
            <person name="Thompson A.W."/>
            <person name="Robinson-Rechavi M."/>
            <person name="Braasch I."/>
            <person name="Lecointre G."/>
            <person name="Bobe J."/>
            <person name="Postlethwait J.H."/>
            <person name="Berthelot C."/>
            <person name="Roest Crollius H."/>
            <person name="Guiguen Y."/>
        </authorList>
    </citation>
    <scope>NUCLEOTIDE SEQUENCE</scope>
    <source>
        <strain evidence="17">NC1722</strain>
    </source>
</reference>
<dbReference type="PROSITE" id="PS00028">
    <property type="entry name" value="ZINC_FINGER_C2H2_1"/>
    <property type="match status" value="1"/>
</dbReference>
<dbReference type="SUPFAM" id="SSF81631">
    <property type="entry name" value="PAP/OAS1 substrate-binding domain"/>
    <property type="match status" value="1"/>
</dbReference>
<comment type="cofactor">
    <cofactor evidence="2">
        <name>Mg(2+)</name>
        <dbReference type="ChEBI" id="CHEBI:18420"/>
    </cofactor>
</comment>
<dbReference type="Gene3D" id="3.30.460.10">
    <property type="entry name" value="Beta Polymerase, domain 2"/>
    <property type="match status" value="1"/>
</dbReference>
<comment type="catalytic activity">
    <reaction evidence="13">
        <text>RNA(n) + UTP = RNA(n)-3'-uridine ribonucleotide + diphosphate</text>
        <dbReference type="Rhea" id="RHEA:14785"/>
        <dbReference type="Rhea" id="RHEA-COMP:14527"/>
        <dbReference type="Rhea" id="RHEA-COMP:17348"/>
        <dbReference type="ChEBI" id="CHEBI:33019"/>
        <dbReference type="ChEBI" id="CHEBI:46398"/>
        <dbReference type="ChEBI" id="CHEBI:140395"/>
        <dbReference type="ChEBI" id="CHEBI:173116"/>
        <dbReference type="EC" id="2.7.7.52"/>
    </reaction>
</comment>
<dbReference type="InterPro" id="IPR043519">
    <property type="entry name" value="NT_sf"/>
</dbReference>
<dbReference type="InterPro" id="IPR012677">
    <property type="entry name" value="Nucleotide-bd_a/b_plait_sf"/>
</dbReference>
<dbReference type="GO" id="GO:1990817">
    <property type="term" value="F:poly(A) RNA polymerase activity"/>
    <property type="evidence" value="ECO:0007669"/>
    <property type="project" value="TreeGrafter"/>
</dbReference>
<dbReference type="Pfam" id="PF03828">
    <property type="entry name" value="PAP_assoc"/>
    <property type="match status" value="1"/>
</dbReference>
<evidence type="ECO:0000256" key="10">
    <source>
        <dbReference type="ARBA" id="ARBA00022842"/>
    </source>
</evidence>
<comment type="caution">
    <text evidence="17">The sequence shown here is derived from an EMBL/GenBank/DDBJ whole genome shotgun (WGS) entry which is preliminary data.</text>
</comment>
<dbReference type="GO" id="GO:0008270">
    <property type="term" value="F:zinc ion binding"/>
    <property type="evidence" value="ECO:0007669"/>
    <property type="project" value="InterPro"/>
</dbReference>
<feature type="domain" description="RRM" evidence="16">
    <location>
        <begin position="74"/>
        <end position="146"/>
    </location>
</feature>
<dbReference type="InterPro" id="IPR013087">
    <property type="entry name" value="Znf_C2H2_type"/>
</dbReference>
<evidence type="ECO:0000256" key="13">
    <source>
        <dbReference type="ARBA" id="ARBA00049105"/>
    </source>
</evidence>
<evidence type="ECO:0000256" key="15">
    <source>
        <dbReference type="SAM" id="MobiDB-lite"/>
    </source>
</evidence>
<dbReference type="InterPro" id="IPR002058">
    <property type="entry name" value="PAP_assoc"/>
</dbReference>
<keyword evidence="7" id="KW-0479">Metal-binding</keyword>
<dbReference type="Proteomes" id="UP001221898">
    <property type="component" value="Unassembled WGS sequence"/>
</dbReference>
<dbReference type="InterPro" id="IPR000504">
    <property type="entry name" value="RRM_dom"/>
</dbReference>
<evidence type="ECO:0000259" key="16">
    <source>
        <dbReference type="PROSITE" id="PS50102"/>
    </source>
</evidence>
<gene>
    <name evidence="17" type="ORF">AAFF_G00261070</name>
</gene>
<dbReference type="Gene3D" id="3.30.160.60">
    <property type="entry name" value="Classic Zinc Finger"/>
    <property type="match status" value="1"/>
</dbReference>
<protein>
    <recommendedName>
        <fullName evidence="4">Speckle targeted PIP5K1A-regulated poly(A) polymerase</fullName>
        <ecNumber evidence="3">2.7.7.52</ecNumber>
    </recommendedName>
    <alternativeName>
        <fullName evidence="11">RNA-binding motif protein 21</fullName>
    </alternativeName>
    <alternativeName>
        <fullName evidence="12">U6 snRNA-specific terminal uridylyltransferase 1</fullName>
    </alternativeName>
</protein>
<dbReference type="GO" id="GO:0031123">
    <property type="term" value="P:RNA 3'-end processing"/>
    <property type="evidence" value="ECO:0007669"/>
    <property type="project" value="TreeGrafter"/>
</dbReference>
<evidence type="ECO:0000256" key="3">
    <source>
        <dbReference type="ARBA" id="ARBA00012472"/>
    </source>
</evidence>
<dbReference type="GO" id="GO:0050265">
    <property type="term" value="F:RNA uridylyltransferase activity"/>
    <property type="evidence" value="ECO:0007669"/>
    <property type="project" value="UniProtKB-EC"/>
</dbReference>
<dbReference type="Gene3D" id="1.10.1410.10">
    <property type="match status" value="1"/>
</dbReference>
<dbReference type="PROSITE" id="PS50102">
    <property type="entry name" value="RRM"/>
    <property type="match status" value="1"/>
</dbReference>
<dbReference type="InterPro" id="IPR003604">
    <property type="entry name" value="Matrin/U1-like-C_Znf_C2H2"/>
</dbReference>
<dbReference type="GO" id="GO:0016607">
    <property type="term" value="C:nuclear speck"/>
    <property type="evidence" value="ECO:0007669"/>
    <property type="project" value="TreeGrafter"/>
</dbReference>
<evidence type="ECO:0000256" key="2">
    <source>
        <dbReference type="ARBA" id="ARBA00001946"/>
    </source>
</evidence>
<keyword evidence="6" id="KW-0548">Nucleotidyltransferase</keyword>
<keyword evidence="9" id="KW-0067">ATP-binding</keyword>
<dbReference type="EMBL" id="JAINUG010000356">
    <property type="protein sequence ID" value="KAJ8377378.1"/>
    <property type="molecule type" value="Genomic_DNA"/>
</dbReference>
<evidence type="ECO:0000313" key="18">
    <source>
        <dbReference type="Proteomes" id="UP001221898"/>
    </source>
</evidence>
<keyword evidence="10" id="KW-0460">Magnesium</keyword>
<keyword evidence="5" id="KW-0808">Transferase</keyword>
<dbReference type="SUPFAM" id="SSF81301">
    <property type="entry name" value="Nucleotidyltransferase"/>
    <property type="match status" value="1"/>
</dbReference>
<organism evidence="17 18">
    <name type="scientific">Aldrovandia affinis</name>
    <dbReference type="NCBI Taxonomy" id="143900"/>
    <lineage>
        <taxon>Eukaryota</taxon>
        <taxon>Metazoa</taxon>
        <taxon>Chordata</taxon>
        <taxon>Craniata</taxon>
        <taxon>Vertebrata</taxon>
        <taxon>Euteleostomi</taxon>
        <taxon>Actinopterygii</taxon>
        <taxon>Neopterygii</taxon>
        <taxon>Teleostei</taxon>
        <taxon>Notacanthiformes</taxon>
        <taxon>Halosauridae</taxon>
        <taxon>Aldrovandia</taxon>
    </lineage>
</organism>
<dbReference type="FunFam" id="3.30.70.330:FF:000305">
    <property type="entry name" value="speckle targeted PIP5K1A-regulated poly(A) polymerase"/>
    <property type="match status" value="1"/>
</dbReference>
<dbReference type="CDD" id="cd05402">
    <property type="entry name" value="NT_PAP_TUTase"/>
    <property type="match status" value="1"/>
</dbReference>
<evidence type="ECO:0000256" key="4">
    <source>
        <dbReference type="ARBA" id="ARBA00021679"/>
    </source>
</evidence>
<evidence type="ECO:0000256" key="1">
    <source>
        <dbReference type="ARBA" id="ARBA00001936"/>
    </source>
</evidence>
<dbReference type="InterPro" id="IPR035979">
    <property type="entry name" value="RBD_domain_sf"/>
</dbReference>
<evidence type="ECO:0000256" key="14">
    <source>
        <dbReference type="PROSITE-ProRule" id="PRU00176"/>
    </source>
</evidence>
<comment type="cofactor">
    <cofactor evidence="1">
        <name>Mn(2+)</name>
        <dbReference type="ChEBI" id="CHEBI:29035"/>
    </cofactor>
</comment>
<dbReference type="GO" id="GO:0005524">
    <property type="term" value="F:ATP binding"/>
    <property type="evidence" value="ECO:0007669"/>
    <property type="project" value="UniProtKB-KW"/>
</dbReference>
<dbReference type="PANTHER" id="PTHR12271:SF127">
    <property type="entry name" value="SPECKLE TARGETED PIP5K1A-REGULATED POLY(A) POLYMERASE"/>
    <property type="match status" value="1"/>
</dbReference>
<dbReference type="Pfam" id="PF22600">
    <property type="entry name" value="MTPAP-like_central"/>
    <property type="match status" value="1"/>
</dbReference>
<dbReference type="InterPro" id="IPR054708">
    <property type="entry name" value="MTPAP-like_central"/>
</dbReference>
<evidence type="ECO:0000256" key="7">
    <source>
        <dbReference type="ARBA" id="ARBA00022723"/>
    </source>
</evidence>
<dbReference type="Pfam" id="PF00076">
    <property type="entry name" value="RRM_1"/>
    <property type="match status" value="1"/>
</dbReference>
<dbReference type="Pfam" id="PF12874">
    <property type="entry name" value="zf-met"/>
    <property type="match status" value="1"/>
</dbReference>
<evidence type="ECO:0000256" key="8">
    <source>
        <dbReference type="ARBA" id="ARBA00022741"/>
    </source>
</evidence>
<dbReference type="GO" id="GO:0003723">
    <property type="term" value="F:RNA binding"/>
    <property type="evidence" value="ECO:0007669"/>
    <property type="project" value="UniProtKB-UniRule"/>
</dbReference>
<evidence type="ECO:0000313" key="17">
    <source>
        <dbReference type="EMBL" id="KAJ8377378.1"/>
    </source>
</evidence>
<dbReference type="SUPFAM" id="SSF54928">
    <property type="entry name" value="RNA-binding domain, RBD"/>
    <property type="match status" value="1"/>
</dbReference>
<dbReference type="SMART" id="SM00360">
    <property type="entry name" value="RRM"/>
    <property type="match status" value="1"/>
</dbReference>
<dbReference type="PANTHER" id="PTHR12271">
    <property type="entry name" value="POLY A POLYMERASE CID PAP -RELATED"/>
    <property type="match status" value="1"/>
</dbReference>
<dbReference type="AlphaFoldDB" id="A0AAD7W2W4"/>
<evidence type="ECO:0000256" key="11">
    <source>
        <dbReference type="ARBA" id="ARBA00030790"/>
    </source>
</evidence>
<keyword evidence="14" id="KW-0694">RNA-binding</keyword>
<dbReference type="SMART" id="SM00451">
    <property type="entry name" value="ZnF_U1"/>
    <property type="match status" value="1"/>
</dbReference>
<evidence type="ECO:0000256" key="12">
    <source>
        <dbReference type="ARBA" id="ARBA00033036"/>
    </source>
</evidence>
<dbReference type="Gene3D" id="3.30.70.330">
    <property type="match status" value="1"/>
</dbReference>
<feature type="region of interest" description="Disordered" evidence="15">
    <location>
        <begin position="638"/>
        <end position="663"/>
    </location>
</feature>
<evidence type="ECO:0000256" key="5">
    <source>
        <dbReference type="ARBA" id="ARBA00022679"/>
    </source>
</evidence>
<accession>A0AAD7W2W4</accession>
<feature type="compositionally biased region" description="Basic and acidic residues" evidence="15">
    <location>
        <begin position="736"/>
        <end position="745"/>
    </location>
</feature>
<feature type="region of interest" description="Disordered" evidence="15">
    <location>
        <begin position="712"/>
        <end position="745"/>
    </location>
</feature>
<sequence>MQRYTLTNSYIVFGLNTTNMELDKDIQPVSKGGFHCKLCDVNLPNKASVDDHLKGRKHQKLSSVRATRKAQEQNSLFVSGFVRQMSQLQLVDYFQQFGPVSEVIMDKEKGVYAIVEFSEAKGMELALSHDQHILDNQTLRVKPREKKEFKYIPKKKQDRGNMQLSLERLSQGLCQAASVSEQMQRVVESFQLSDNEKKVRSLLVELLQEVFTEFFPECCILPFGSSVNTFDIHSCDLDLFLDLEKTQIFQARAKGSSEQAGECQSEDARSEDSILSDIDLSTASPAEVLDLVAAVLRKCVPGVHKVQVLSSARLPVVKFSHQELGLQGDITINNKLAVRNTRFLQLCSGIDARLCPLVYSIRYWAKQKQLAGNPFGGGPLLNNYALTLLIIFFLQNRNPPILLAVNLLKEFACEEEECVIEGWDCTFPSQPIAVPPSKNTEDLCALMAGFFSFYGEFDFAGTVISLRDGRALPITGFLSKEAEKGEEAMQGLEKAGGSSTSKTVRLGPVNVLDPFELCHNVAGNLNERTQKAFRRECEEAAKYCRSLQYQRKSTKGKVWGLVRLFAPHGGGGAMQGSSGGAERNLAISIPFRAAALPDTVRSQLHSAKGLFRQLWFEKVCRAVVGVFRDVLKCSVTPSDGPEKVGARQEEEEEETGCGAVKDPGISAHAGTAAEDAMLADCTVPAGENVHETNNNYNPDTCPSSLSLSKKCNPQDTVHKGVKRPLSSEDGSLASPENKKQRLDSGIDHPSAHWHCLLWHRVWAGRRKVRRDLLKSLPEASRPEGGGVELETQVTERIAQERLGAEKLLEFTLEAEVLGGTENTHTVLKFIPGEDHTGIFQDFFHFLESFLPKMTEKVLEKLE</sequence>
<evidence type="ECO:0000256" key="9">
    <source>
        <dbReference type="ARBA" id="ARBA00022840"/>
    </source>
</evidence>
<dbReference type="EC" id="2.7.7.52" evidence="3"/>
<proteinExistence type="predicted"/>